<proteinExistence type="predicted"/>
<dbReference type="Proteomes" id="UP000702954">
    <property type="component" value="Unassembled WGS sequence"/>
</dbReference>
<gene>
    <name evidence="3" type="ORF">EDD74_102119</name>
    <name evidence="2" type="ORF">FAEUMB_18050</name>
</gene>
<dbReference type="PANTHER" id="PTHR36179:SF2">
    <property type="entry name" value="LUD DOMAIN-CONTAINING PROTEIN"/>
    <property type="match status" value="1"/>
</dbReference>
<dbReference type="Proteomes" id="UP000294613">
    <property type="component" value="Unassembled WGS sequence"/>
</dbReference>
<dbReference type="AlphaFoldDB" id="A0A4R3JUR7"/>
<evidence type="ECO:0000313" key="2">
    <source>
        <dbReference type="EMBL" id="GBU05264.1"/>
    </source>
</evidence>
<dbReference type="InterPro" id="IPR009501">
    <property type="entry name" value="UCP020269"/>
</dbReference>
<keyword evidence="5" id="KW-1185">Reference proteome</keyword>
<dbReference type="RefSeq" id="WP_016440051.1">
    <property type="nucleotide sequence ID" value="NZ_AP031411.1"/>
</dbReference>
<dbReference type="Pfam" id="PF02589">
    <property type="entry name" value="LUD_dom"/>
    <property type="match status" value="1"/>
</dbReference>
<evidence type="ECO:0000313" key="3">
    <source>
        <dbReference type="EMBL" id="TCS69947.1"/>
    </source>
</evidence>
<evidence type="ECO:0000313" key="5">
    <source>
        <dbReference type="Proteomes" id="UP000702954"/>
    </source>
</evidence>
<dbReference type="PIRSF" id="PIRSF020269">
    <property type="entry name" value="DUF1121"/>
    <property type="match status" value="1"/>
</dbReference>
<dbReference type="EMBL" id="BHEO01000008">
    <property type="protein sequence ID" value="GBU05264.1"/>
    <property type="molecule type" value="Genomic_DNA"/>
</dbReference>
<organism evidence="3 4">
    <name type="scientific">Faecalimonas umbilicata</name>
    <dbReference type="NCBI Taxonomy" id="1912855"/>
    <lineage>
        <taxon>Bacteria</taxon>
        <taxon>Bacillati</taxon>
        <taxon>Bacillota</taxon>
        <taxon>Clostridia</taxon>
        <taxon>Lachnospirales</taxon>
        <taxon>Lachnospiraceae</taxon>
        <taxon>Faecalimonas</taxon>
    </lineage>
</organism>
<feature type="domain" description="LUD" evidence="1">
    <location>
        <begin position="21"/>
        <end position="211"/>
    </location>
</feature>
<dbReference type="EMBL" id="SLZV01000002">
    <property type="protein sequence ID" value="TCS69947.1"/>
    <property type="molecule type" value="Genomic_DNA"/>
</dbReference>
<sequence>MTQATDTTPKQQARAALANTIIQKLAKRNMEGYYCPTASEAVQQALSFIPAKSSVSFGGSVTLEESGMLQALREADITLIDRGLARTPQERKEVYLKSAASDFFFMSSNAITIDGELINIDGNGNRLACLIHGPEHVIILAGMNKIVTDVPSGIARVQNIATPANAARLQTNTPCKVTGTCADCHSADCMCCQVVVTRHSRHTGRIKVILIGEDLGY</sequence>
<dbReference type="InterPro" id="IPR003741">
    <property type="entry name" value="LUD_dom"/>
</dbReference>
<reference evidence="3 4" key="2">
    <citation type="submission" date="2019-03" db="EMBL/GenBank/DDBJ databases">
        <title>Genomic Encyclopedia of Type Strains, Phase IV (KMG-IV): sequencing the most valuable type-strain genomes for metagenomic binning, comparative biology and taxonomic classification.</title>
        <authorList>
            <person name="Goeker M."/>
        </authorList>
    </citation>
    <scope>NUCLEOTIDE SEQUENCE [LARGE SCALE GENOMIC DNA]</scope>
    <source>
        <strain evidence="3 4">DSM 103426</strain>
    </source>
</reference>
<name>A0A4R3JUR7_9FIRM</name>
<dbReference type="PANTHER" id="PTHR36179">
    <property type="entry name" value="LUD_DOM DOMAIN-CONTAINING PROTEIN"/>
    <property type="match status" value="1"/>
</dbReference>
<accession>A0A4R3JUR7</accession>
<reference evidence="2 5" key="1">
    <citation type="journal article" date="2018" name="Int. J. Syst. Evol. Microbiol.">
        <title>Draft Genome Sequence of Faecalimonas umbilicata JCM 30896T, an Acetate-Producing Bacterium Isolated from Human Feces.</title>
        <authorList>
            <person name="Sakamoto M."/>
            <person name="Ikeyama N."/>
            <person name="Yuki M."/>
            <person name="Ohkuma M."/>
        </authorList>
    </citation>
    <scope>NUCLEOTIDE SEQUENCE [LARGE SCALE GENOMIC DNA]</scope>
    <source>
        <strain evidence="2 5">EGH7</strain>
    </source>
</reference>
<evidence type="ECO:0000259" key="1">
    <source>
        <dbReference type="Pfam" id="PF02589"/>
    </source>
</evidence>
<evidence type="ECO:0000313" key="4">
    <source>
        <dbReference type="Proteomes" id="UP000294613"/>
    </source>
</evidence>
<protein>
    <submittedName>
        <fullName evidence="3">YkgG family uncharacterized protein</fullName>
    </submittedName>
</protein>
<dbReference type="GeneID" id="97506365"/>
<comment type="caution">
    <text evidence="3">The sequence shown here is derived from an EMBL/GenBank/DDBJ whole genome shotgun (WGS) entry which is preliminary data.</text>
</comment>